<accession>A0A0E9RY44</accession>
<name>A0A0E9RY44_ANGAN</name>
<evidence type="ECO:0000313" key="1">
    <source>
        <dbReference type="EMBL" id="JAH34149.1"/>
    </source>
</evidence>
<dbReference type="AlphaFoldDB" id="A0A0E9RY44"/>
<sequence length="34" mass="3869">MLSIHNASNRAHCVVHKSFTGLNLRFLFIALMLL</sequence>
<reference evidence="1" key="1">
    <citation type="submission" date="2014-11" db="EMBL/GenBank/DDBJ databases">
        <authorList>
            <person name="Amaro Gonzalez C."/>
        </authorList>
    </citation>
    <scope>NUCLEOTIDE SEQUENCE</scope>
</reference>
<protein>
    <submittedName>
        <fullName evidence="1">Uncharacterized protein</fullName>
    </submittedName>
</protein>
<proteinExistence type="predicted"/>
<dbReference type="EMBL" id="GBXM01074428">
    <property type="protein sequence ID" value="JAH34149.1"/>
    <property type="molecule type" value="Transcribed_RNA"/>
</dbReference>
<reference evidence="1" key="2">
    <citation type="journal article" date="2015" name="Fish Shellfish Immunol.">
        <title>Early steps in the European eel (Anguilla anguilla)-Vibrio vulnificus interaction in the gills: Role of the RtxA13 toxin.</title>
        <authorList>
            <person name="Callol A."/>
            <person name="Pajuelo D."/>
            <person name="Ebbesson L."/>
            <person name="Teles M."/>
            <person name="MacKenzie S."/>
            <person name="Amaro C."/>
        </authorList>
    </citation>
    <scope>NUCLEOTIDE SEQUENCE</scope>
</reference>
<organism evidence="1">
    <name type="scientific">Anguilla anguilla</name>
    <name type="common">European freshwater eel</name>
    <name type="synonym">Muraena anguilla</name>
    <dbReference type="NCBI Taxonomy" id="7936"/>
    <lineage>
        <taxon>Eukaryota</taxon>
        <taxon>Metazoa</taxon>
        <taxon>Chordata</taxon>
        <taxon>Craniata</taxon>
        <taxon>Vertebrata</taxon>
        <taxon>Euteleostomi</taxon>
        <taxon>Actinopterygii</taxon>
        <taxon>Neopterygii</taxon>
        <taxon>Teleostei</taxon>
        <taxon>Anguilliformes</taxon>
        <taxon>Anguillidae</taxon>
        <taxon>Anguilla</taxon>
    </lineage>
</organism>